<dbReference type="EMBL" id="JACIEF010000002">
    <property type="protein sequence ID" value="MBB4108325.1"/>
    <property type="molecule type" value="Genomic_DNA"/>
</dbReference>
<dbReference type="GO" id="GO:0003677">
    <property type="term" value="F:DNA binding"/>
    <property type="evidence" value="ECO:0007669"/>
    <property type="project" value="InterPro"/>
</dbReference>
<gene>
    <name evidence="2" type="ORF">GCM10007422_03480</name>
    <name evidence="3" type="ORF">GGQ60_002306</name>
</gene>
<dbReference type="Proteomes" id="UP000532273">
    <property type="component" value="Unassembled WGS sequence"/>
</dbReference>
<reference evidence="2" key="4">
    <citation type="submission" date="2024-05" db="EMBL/GenBank/DDBJ databases">
        <authorList>
            <person name="Sun Q."/>
            <person name="Zhou Y."/>
        </authorList>
    </citation>
    <scope>NUCLEOTIDE SEQUENCE</scope>
    <source>
        <strain evidence="2">CGMCC 1.15287</strain>
    </source>
</reference>
<dbReference type="InterPro" id="IPR010093">
    <property type="entry name" value="SinI_DNA-bd"/>
</dbReference>
<proteinExistence type="predicted"/>
<evidence type="ECO:0000313" key="2">
    <source>
        <dbReference type="EMBL" id="GGG93532.1"/>
    </source>
</evidence>
<evidence type="ECO:0000313" key="4">
    <source>
        <dbReference type="Proteomes" id="UP000532273"/>
    </source>
</evidence>
<comment type="caution">
    <text evidence="3">The sequence shown here is derived from an EMBL/GenBank/DDBJ whole genome shotgun (WGS) entry which is preliminary data.</text>
</comment>
<evidence type="ECO:0000313" key="3">
    <source>
        <dbReference type="EMBL" id="MBB4108325.1"/>
    </source>
</evidence>
<sequence>MEKPNIAIIDNVLIETLIASIMDFEKLVLNKLEELNAFNRPYLTLQEACKLLNRSTKWMMAHKHEIGCSRVGRDWIFKRKDIDSFFNQGYFKK</sequence>
<reference evidence="3 4" key="3">
    <citation type="submission" date="2020-08" db="EMBL/GenBank/DDBJ databases">
        <title>Genomic Encyclopedia of Type Strains, Phase IV (KMG-IV): sequencing the most valuable type-strain genomes for metagenomic binning, comparative biology and taxonomic classification.</title>
        <authorList>
            <person name="Goeker M."/>
        </authorList>
    </citation>
    <scope>NUCLEOTIDE SEQUENCE [LARGE SCALE GENOMIC DNA]</scope>
    <source>
        <strain evidence="3 4">DSM 100774</strain>
    </source>
</reference>
<evidence type="ECO:0000313" key="5">
    <source>
        <dbReference type="Proteomes" id="UP000642938"/>
    </source>
</evidence>
<protein>
    <submittedName>
        <fullName evidence="3">Excisionase family DNA binding protein</fullName>
    </submittedName>
</protein>
<feature type="domain" description="Helix-turn-helix" evidence="1">
    <location>
        <begin position="42"/>
        <end position="89"/>
    </location>
</feature>
<reference evidence="2" key="1">
    <citation type="journal article" date="2014" name="Int. J. Syst. Evol. Microbiol.">
        <title>Complete genome of a new Firmicutes species belonging to the dominant human colonic microbiota ('Ruminococcus bicirculans') reveals two chromosomes and a selective capacity to utilize plant glucans.</title>
        <authorList>
            <consortium name="NISC Comparative Sequencing Program"/>
            <person name="Wegmann U."/>
            <person name="Louis P."/>
            <person name="Goesmann A."/>
            <person name="Henrissat B."/>
            <person name="Duncan S.H."/>
            <person name="Flint H.J."/>
        </authorList>
    </citation>
    <scope>NUCLEOTIDE SEQUENCE</scope>
    <source>
        <strain evidence="2">CGMCC 1.15287</strain>
    </source>
</reference>
<dbReference type="Proteomes" id="UP000642938">
    <property type="component" value="Unassembled WGS sequence"/>
</dbReference>
<dbReference type="EMBL" id="BMHZ01000001">
    <property type="protein sequence ID" value="GGG93532.1"/>
    <property type="molecule type" value="Genomic_DNA"/>
</dbReference>
<reference evidence="5" key="2">
    <citation type="journal article" date="2019" name="Int. J. Syst. Evol. Microbiol.">
        <title>The Global Catalogue of Microorganisms (GCM) 10K type strain sequencing project: providing services to taxonomists for standard genome sequencing and annotation.</title>
        <authorList>
            <consortium name="The Broad Institute Genomics Platform"/>
            <consortium name="The Broad Institute Genome Sequencing Center for Infectious Disease"/>
            <person name="Wu L."/>
            <person name="Ma J."/>
        </authorList>
    </citation>
    <scope>NUCLEOTIDE SEQUENCE [LARGE SCALE GENOMIC DNA]</scope>
    <source>
        <strain evidence="5">CGMCC 1.15287</strain>
    </source>
</reference>
<dbReference type="NCBIfam" id="TIGR01764">
    <property type="entry name" value="excise"/>
    <property type="match status" value="1"/>
</dbReference>
<dbReference type="InterPro" id="IPR041657">
    <property type="entry name" value="HTH_17"/>
</dbReference>
<evidence type="ECO:0000259" key="1">
    <source>
        <dbReference type="Pfam" id="PF12728"/>
    </source>
</evidence>
<keyword evidence="5" id="KW-1185">Reference proteome</keyword>
<dbReference type="Pfam" id="PF12728">
    <property type="entry name" value="HTH_17"/>
    <property type="match status" value="1"/>
</dbReference>
<accession>A0A7W6KB01</accession>
<organism evidence="3 4">
    <name type="scientific">Pedobacter zeae</name>
    <dbReference type="NCBI Taxonomy" id="1737356"/>
    <lineage>
        <taxon>Bacteria</taxon>
        <taxon>Pseudomonadati</taxon>
        <taxon>Bacteroidota</taxon>
        <taxon>Sphingobacteriia</taxon>
        <taxon>Sphingobacteriales</taxon>
        <taxon>Sphingobacteriaceae</taxon>
        <taxon>Pedobacter</taxon>
    </lineage>
</organism>
<dbReference type="AlphaFoldDB" id="A0A7W6KB01"/>
<name>A0A7W6KB01_9SPHI</name>
<dbReference type="RefSeq" id="WP_183763721.1">
    <property type="nucleotide sequence ID" value="NZ_BMHZ01000001.1"/>
</dbReference>